<accession>A0A7M6DNN3</accession>
<dbReference type="RefSeq" id="XP_066924470.1">
    <property type="nucleotide sequence ID" value="XM_067068369.1"/>
</dbReference>
<organism evidence="2 3">
    <name type="scientific">Clytia hemisphaerica</name>
    <dbReference type="NCBI Taxonomy" id="252671"/>
    <lineage>
        <taxon>Eukaryota</taxon>
        <taxon>Metazoa</taxon>
        <taxon>Cnidaria</taxon>
        <taxon>Hydrozoa</taxon>
        <taxon>Hydroidolina</taxon>
        <taxon>Leptothecata</taxon>
        <taxon>Obeliida</taxon>
        <taxon>Clytiidae</taxon>
        <taxon>Clytia</taxon>
    </lineage>
</organism>
<proteinExistence type="predicted"/>
<reference evidence="2" key="1">
    <citation type="submission" date="2021-01" db="UniProtKB">
        <authorList>
            <consortium name="EnsemblMetazoa"/>
        </authorList>
    </citation>
    <scope>IDENTIFICATION</scope>
</reference>
<dbReference type="GeneID" id="136811750"/>
<evidence type="ECO:0000313" key="3">
    <source>
        <dbReference type="Proteomes" id="UP000594262"/>
    </source>
</evidence>
<dbReference type="EnsemblMetazoa" id="CLYHEMT018398.1">
    <property type="protein sequence ID" value="CLYHEMP018398.1"/>
    <property type="gene ID" value="CLYHEMG018398"/>
</dbReference>
<protein>
    <submittedName>
        <fullName evidence="2">Uncharacterized protein</fullName>
    </submittedName>
</protein>
<feature type="region of interest" description="Disordered" evidence="1">
    <location>
        <begin position="1"/>
        <end position="23"/>
    </location>
</feature>
<dbReference type="AlphaFoldDB" id="A0A7M6DNN3"/>
<evidence type="ECO:0000256" key="1">
    <source>
        <dbReference type="SAM" id="MobiDB-lite"/>
    </source>
</evidence>
<sequence length="193" mass="22783">MGNQIGYKRHINNNTLKTSQTSEQQKHILKDFLKMVIKRNQRGGSDKVLVKKDRADAFSSMRLQRNQRRGSRPNEVVSFGERYYRRRRSSSIDASFKFFNTPLINTKTDKDQEMKGKNKFFKYLASSKKKILSRTSSAQPTTSRIEEEEKPWRYYKHSSSVEGRCGEFDDDKKVDMDRMTTFVLTQRFIGWKV</sequence>
<evidence type="ECO:0000313" key="2">
    <source>
        <dbReference type="EnsemblMetazoa" id="CLYHEMP018398.1"/>
    </source>
</evidence>
<name>A0A7M6DNN3_9CNID</name>
<feature type="compositionally biased region" description="Polar residues" evidence="1">
    <location>
        <begin position="12"/>
        <end position="23"/>
    </location>
</feature>
<keyword evidence="3" id="KW-1185">Reference proteome</keyword>
<dbReference type="Proteomes" id="UP000594262">
    <property type="component" value="Unplaced"/>
</dbReference>